<feature type="non-terminal residue" evidence="1">
    <location>
        <position position="54"/>
    </location>
</feature>
<reference evidence="2" key="1">
    <citation type="submission" date="2016-06" db="EMBL/GenBank/DDBJ databases">
        <title>Parallel loss of symbiosis genes in relatives of nitrogen-fixing non-legume Parasponia.</title>
        <authorList>
            <person name="Van Velzen R."/>
            <person name="Holmer R."/>
            <person name="Bu F."/>
            <person name="Rutten L."/>
            <person name="Van Zeijl A."/>
            <person name="Liu W."/>
            <person name="Santuari L."/>
            <person name="Cao Q."/>
            <person name="Sharma T."/>
            <person name="Shen D."/>
            <person name="Roswanjaya Y."/>
            <person name="Wardhani T."/>
            <person name="Kalhor M.S."/>
            <person name="Jansen J."/>
            <person name="Van den Hoogen J."/>
            <person name="Gungor B."/>
            <person name="Hartog M."/>
            <person name="Hontelez J."/>
            <person name="Verver J."/>
            <person name="Yang W.-C."/>
            <person name="Schijlen E."/>
            <person name="Repin R."/>
            <person name="Schilthuizen M."/>
            <person name="Schranz E."/>
            <person name="Heidstra R."/>
            <person name="Miyata K."/>
            <person name="Fedorova E."/>
            <person name="Kohlen W."/>
            <person name="Bisseling T."/>
            <person name="Smit S."/>
            <person name="Geurts R."/>
        </authorList>
    </citation>
    <scope>NUCLEOTIDE SEQUENCE [LARGE SCALE GENOMIC DNA]</scope>
    <source>
        <strain evidence="2">cv. WU1-14</strain>
    </source>
</reference>
<comment type="caution">
    <text evidence="1">The sequence shown here is derived from an EMBL/GenBank/DDBJ whole genome shotgun (WGS) entry which is preliminary data.</text>
</comment>
<name>A0A2P5C697_PARAD</name>
<keyword evidence="2" id="KW-1185">Reference proteome</keyword>
<protein>
    <submittedName>
        <fullName evidence="1">Uncharacterized protein</fullName>
    </submittedName>
</protein>
<proteinExistence type="predicted"/>
<dbReference type="Proteomes" id="UP000237105">
    <property type="component" value="Unassembled WGS sequence"/>
</dbReference>
<dbReference type="AlphaFoldDB" id="A0A2P5C697"/>
<accession>A0A2P5C697</accession>
<dbReference type="EMBL" id="JXTB01000170">
    <property type="protein sequence ID" value="PON56531.1"/>
    <property type="molecule type" value="Genomic_DNA"/>
</dbReference>
<gene>
    <name evidence="1" type="ORF">PanWU01x14_180990</name>
</gene>
<sequence>MHLIAFFALGCGIEPSCSSSYVRAVDSIRAPRNPCLSRHFPTTRALSGFFLYHH</sequence>
<evidence type="ECO:0000313" key="2">
    <source>
        <dbReference type="Proteomes" id="UP000237105"/>
    </source>
</evidence>
<organism evidence="1 2">
    <name type="scientific">Parasponia andersonii</name>
    <name type="common">Sponia andersonii</name>
    <dbReference type="NCBI Taxonomy" id="3476"/>
    <lineage>
        <taxon>Eukaryota</taxon>
        <taxon>Viridiplantae</taxon>
        <taxon>Streptophyta</taxon>
        <taxon>Embryophyta</taxon>
        <taxon>Tracheophyta</taxon>
        <taxon>Spermatophyta</taxon>
        <taxon>Magnoliopsida</taxon>
        <taxon>eudicotyledons</taxon>
        <taxon>Gunneridae</taxon>
        <taxon>Pentapetalae</taxon>
        <taxon>rosids</taxon>
        <taxon>fabids</taxon>
        <taxon>Rosales</taxon>
        <taxon>Cannabaceae</taxon>
        <taxon>Parasponia</taxon>
    </lineage>
</organism>
<evidence type="ECO:0000313" key="1">
    <source>
        <dbReference type="EMBL" id="PON56531.1"/>
    </source>
</evidence>